<feature type="domain" description="Zinc-ribbon" evidence="4">
    <location>
        <begin position="2"/>
        <end position="22"/>
    </location>
</feature>
<reference evidence="6 7" key="1">
    <citation type="submission" date="2019-04" db="EMBL/GenBank/DDBJ databases">
        <title>Genome sequence of Bacillus hwajinpoensis strain Y2.</title>
        <authorList>
            <person name="Fair J.L."/>
            <person name="Maclea K.S."/>
        </authorList>
    </citation>
    <scope>NUCLEOTIDE SEQUENCE [LARGE SCALE GENOMIC DNA]</scope>
    <source>
        <strain evidence="6 7">Y2</strain>
    </source>
</reference>
<dbReference type="GO" id="GO:0006508">
    <property type="term" value="P:proteolysis"/>
    <property type="evidence" value="ECO:0007669"/>
    <property type="project" value="UniProtKB-KW"/>
</dbReference>
<evidence type="ECO:0000313" key="7">
    <source>
        <dbReference type="Proteomes" id="UP000310541"/>
    </source>
</evidence>
<evidence type="ECO:0000259" key="4">
    <source>
        <dbReference type="Pfam" id="PF13240"/>
    </source>
</evidence>
<dbReference type="Pfam" id="PF22819">
    <property type="entry name" value="TcaA_5th"/>
    <property type="match status" value="1"/>
</dbReference>
<feature type="compositionally biased region" description="Basic and acidic residues" evidence="2">
    <location>
        <begin position="81"/>
        <end position="93"/>
    </location>
</feature>
<keyword evidence="3" id="KW-1133">Transmembrane helix</keyword>
<dbReference type="Proteomes" id="UP000310541">
    <property type="component" value="Unassembled WGS sequence"/>
</dbReference>
<gene>
    <name evidence="6" type="ORF">FBF83_14535</name>
</gene>
<name>A0A4U1MFP7_9BACL</name>
<dbReference type="SUPFAM" id="SSF50494">
    <property type="entry name" value="Trypsin-like serine proteases"/>
    <property type="match status" value="1"/>
</dbReference>
<keyword evidence="3" id="KW-0472">Membrane</keyword>
<dbReference type="Pfam" id="PF13240">
    <property type="entry name" value="Zn_Ribbon_1"/>
    <property type="match status" value="1"/>
</dbReference>
<evidence type="ECO:0000256" key="3">
    <source>
        <dbReference type="SAM" id="Phobius"/>
    </source>
</evidence>
<keyword evidence="6" id="KW-0645">Protease</keyword>
<organism evidence="6 7">
    <name type="scientific">Guptibacillus hwajinpoensis</name>
    <dbReference type="NCBI Taxonomy" id="208199"/>
    <lineage>
        <taxon>Bacteria</taxon>
        <taxon>Bacillati</taxon>
        <taxon>Bacillota</taxon>
        <taxon>Bacilli</taxon>
        <taxon>Bacillales</taxon>
        <taxon>Guptibacillaceae</taxon>
        <taxon>Guptibacillus</taxon>
    </lineage>
</organism>
<keyword evidence="1" id="KW-0378">Hydrolase</keyword>
<protein>
    <submittedName>
        <fullName evidence="6">Trypsin-like serine protease</fullName>
    </submittedName>
</protein>
<keyword evidence="3" id="KW-0812">Transmembrane</keyword>
<dbReference type="InterPro" id="IPR001940">
    <property type="entry name" value="Peptidase_S1C"/>
</dbReference>
<evidence type="ECO:0000256" key="2">
    <source>
        <dbReference type="SAM" id="MobiDB-lite"/>
    </source>
</evidence>
<dbReference type="InterPro" id="IPR054528">
    <property type="entry name" value="TcaA_5th"/>
</dbReference>
<sequence length="466" mass="52665">MFCPKCGTKNVDNARFCIQCGHSYTNKQKKNRWWMAGIILTLFLVCGGFIYYFVLNKEFNNETVVKEITPTQIESEVNSTKPEKQPTVEKDPKTNTSTNVEKKKKATNQKAATQKDKKDIIRDAQTKVFTILTADSQGSGFLFQENGTVVTNAHVVAGYIDVMVRDQNGREMNGKVIGISNQYDVALIQIQDLAGTPPLEMEMKESEIGSEVIALGSPQGLENTASIGYLTGLDRSFVSDFQYENVYQIDAQVSPGSSGGPLLDGKTGKVIGINSALLTRDESIAFSIPMYTMKDLLTSWSKSPMDKYDVANTFDFYNEYVAYDEYEYGDSFENEDYESEEEAYDSAFDEASLSDFILNFRSDYELALTSEDFSYIEDLLLYDSQAYYEMSDYIDEISGQGMVFNFTSNEVTNIDMQAEQAIVSTFEVFDFMNAAGEWSVYERIKDYVVVIDENGYYKIMDIEIHQ</sequence>
<feature type="domain" description="TcaA protein NTF2-like" evidence="5">
    <location>
        <begin position="351"/>
        <end position="463"/>
    </location>
</feature>
<dbReference type="GO" id="GO:0004252">
    <property type="term" value="F:serine-type endopeptidase activity"/>
    <property type="evidence" value="ECO:0007669"/>
    <property type="project" value="InterPro"/>
</dbReference>
<dbReference type="Pfam" id="PF13365">
    <property type="entry name" value="Trypsin_2"/>
    <property type="match status" value="1"/>
</dbReference>
<dbReference type="AlphaFoldDB" id="A0A4U1MFP7"/>
<dbReference type="PANTHER" id="PTHR22939:SF129">
    <property type="entry name" value="SERINE PROTEASE HTRA2, MITOCHONDRIAL"/>
    <property type="match status" value="1"/>
</dbReference>
<keyword evidence="1" id="KW-0720">Serine protease</keyword>
<dbReference type="InterPro" id="IPR026870">
    <property type="entry name" value="Zinc_ribbon_dom"/>
</dbReference>
<evidence type="ECO:0000259" key="5">
    <source>
        <dbReference type="Pfam" id="PF22819"/>
    </source>
</evidence>
<feature type="region of interest" description="Disordered" evidence="2">
    <location>
        <begin position="73"/>
        <end position="118"/>
    </location>
</feature>
<feature type="transmembrane region" description="Helical" evidence="3">
    <location>
        <begin position="33"/>
        <end position="54"/>
    </location>
</feature>
<accession>A0A4U1MFP7</accession>
<dbReference type="PRINTS" id="PR00834">
    <property type="entry name" value="PROTEASES2C"/>
</dbReference>
<dbReference type="EMBL" id="SWFM01000004">
    <property type="protein sequence ID" value="TKD69215.1"/>
    <property type="molecule type" value="Genomic_DNA"/>
</dbReference>
<dbReference type="InterPro" id="IPR009003">
    <property type="entry name" value="Peptidase_S1_PA"/>
</dbReference>
<comment type="caution">
    <text evidence="6">The sequence shown here is derived from an EMBL/GenBank/DDBJ whole genome shotgun (WGS) entry which is preliminary data.</text>
</comment>
<dbReference type="PANTHER" id="PTHR22939">
    <property type="entry name" value="SERINE PROTEASE FAMILY S1C HTRA-RELATED"/>
    <property type="match status" value="1"/>
</dbReference>
<dbReference type="RefSeq" id="WP_136947886.1">
    <property type="nucleotide sequence ID" value="NZ_SWFM01000004.1"/>
</dbReference>
<evidence type="ECO:0000313" key="6">
    <source>
        <dbReference type="EMBL" id="TKD69215.1"/>
    </source>
</evidence>
<proteinExistence type="predicted"/>
<evidence type="ECO:0000256" key="1">
    <source>
        <dbReference type="ARBA" id="ARBA00022825"/>
    </source>
</evidence>
<dbReference type="OrthoDB" id="189537at2"/>
<dbReference type="Gene3D" id="2.40.10.120">
    <property type="match status" value="1"/>
</dbReference>